<evidence type="ECO:0000259" key="6">
    <source>
        <dbReference type="SMART" id="SM00385"/>
    </source>
</evidence>
<dbReference type="PIRSF" id="PIRSF001771">
    <property type="entry name" value="Cyclin_A_B_D_E"/>
    <property type="match status" value="1"/>
</dbReference>
<organism evidence="8 9">
    <name type="scientific">Pyrrhoderma noxium</name>
    <dbReference type="NCBI Taxonomy" id="2282107"/>
    <lineage>
        <taxon>Eukaryota</taxon>
        <taxon>Fungi</taxon>
        <taxon>Dikarya</taxon>
        <taxon>Basidiomycota</taxon>
        <taxon>Agaricomycotina</taxon>
        <taxon>Agaricomycetes</taxon>
        <taxon>Hymenochaetales</taxon>
        <taxon>Hymenochaetaceae</taxon>
        <taxon>Pyrrhoderma</taxon>
    </lineage>
</organism>
<keyword evidence="9" id="KW-1185">Reference proteome</keyword>
<dbReference type="InterPro" id="IPR039361">
    <property type="entry name" value="Cyclin"/>
</dbReference>
<dbReference type="SMART" id="SM01332">
    <property type="entry name" value="Cyclin_C"/>
    <property type="match status" value="1"/>
</dbReference>
<feature type="domain" description="Cyclin-like" evidence="6">
    <location>
        <begin position="406"/>
        <end position="487"/>
    </location>
</feature>
<dbReference type="OrthoDB" id="5590282at2759"/>
<dbReference type="GO" id="GO:0051301">
    <property type="term" value="P:cell division"/>
    <property type="evidence" value="ECO:0007669"/>
    <property type="project" value="UniProtKB-KW"/>
</dbReference>
<reference evidence="8 9" key="1">
    <citation type="journal article" date="2017" name="Mol. Ecol.">
        <title>Comparative and population genomic landscape of Phellinus noxius: A hypervariable fungus causing root rot in trees.</title>
        <authorList>
            <person name="Chung C.L."/>
            <person name="Lee T.J."/>
            <person name="Akiba M."/>
            <person name="Lee H.H."/>
            <person name="Kuo T.H."/>
            <person name="Liu D."/>
            <person name="Ke H.M."/>
            <person name="Yokoi T."/>
            <person name="Roa M.B."/>
            <person name="Lu M.J."/>
            <person name="Chang Y.Y."/>
            <person name="Ann P.J."/>
            <person name="Tsai J.N."/>
            <person name="Chen C.Y."/>
            <person name="Tzean S.S."/>
            <person name="Ota Y."/>
            <person name="Hattori T."/>
            <person name="Sahashi N."/>
            <person name="Liou R.F."/>
            <person name="Kikuchi T."/>
            <person name="Tsai I.J."/>
        </authorList>
    </citation>
    <scope>NUCLEOTIDE SEQUENCE [LARGE SCALE GENOMIC DNA]</scope>
    <source>
        <strain evidence="8 9">FFPRI411160</strain>
    </source>
</reference>
<dbReference type="InterPro" id="IPR006671">
    <property type="entry name" value="Cyclin_N"/>
</dbReference>
<comment type="caution">
    <text evidence="8">The sequence shown here is derived from an EMBL/GenBank/DDBJ whole genome shotgun (WGS) entry which is preliminary data.</text>
</comment>
<dbReference type="GO" id="GO:0044772">
    <property type="term" value="P:mitotic cell cycle phase transition"/>
    <property type="evidence" value="ECO:0007669"/>
    <property type="project" value="InterPro"/>
</dbReference>
<feature type="region of interest" description="Disordered" evidence="5">
    <location>
        <begin position="161"/>
        <end position="188"/>
    </location>
</feature>
<comment type="similarity">
    <text evidence="4">Belongs to the cyclin family.</text>
</comment>
<evidence type="ECO:0000256" key="2">
    <source>
        <dbReference type="ARBA" id="ARBA00023127"/>
    </source>
</evidence>
<sequence length="559" mass="63475">MASIIPPRRVTRVTRSTARENENANARPSRIATRAKPPSTTAAPSASSKYSALADINAQNKRKREALGEVTGKSVNNRVRAVVDAKGKGKETVVQKPTKTIVAAPAPVAPRQPLRTVATRSRSNVVQQKPVKEEQPVTRKVSKRVPVVEVPTTHTTYATRRTTTRSATSTTTTTAAPPVATRRATHRRAPVVRVEPEIEDEPMTKRRRTSSETGEEAILERIYEEPEVLEPIVEDIEPENVAPAREVVVEQQDWDDLDRDDDGDPLMVSEYVADIFNYLKTVEQTTMPNPNYMENQKELAWKMRGILMDWLIQVHTRFKLLPETLFLCVNLIDRFLSARVVSLAKLQLVGVTCMFIAAKIEETIAPSVTNFIYCADSTYNETEILQAEKYILKTLEWNLSYPCPLNFLRRISKADDYNVQVRTVGKYLIEVGCLEWRLLAAPPSLLAAAAMWLARLILDCPDWTPNLRHFSSYPEEALIPTANLVLNYILKPIAHESFFKKYASKRFMKASVYVREWALERWEERTMVNLFADLPQLKEEARRRAAEFMALQEGREEVL</sequence>
<name>A0A286ULG5_9AGAM</name>
<dbReference type="InterPro" id="IPR004367">
    <property type="entry name" value="Cyclin_C-dom"/>
</dbReference>
<evidence type="ECO:0000259" key="7">
    <source>
        <dbReference type="SMART" id="SM01332"/>
    </source>
</evidence>
<dbReference type="Pfam" id="PF02984">
    <property type="entry name" value="Cyclin_C"/>
    <property type="match status" value="1"/>
</dbReference>
<dbReference type="FunCoup" id="A0A286ULG5">
    <property type="interactions" value="647"/>
</dbReference>
<evidence type="ECO:0000256" key="1">
    <source>
        <dbReference type="ARBA" id="ARBA00022618"/>
    </source>
</evidence>
<gene>
    <name evidence="8" type="ORF">PNOK_0307800</name>
</gene>
<evidence type="ECO:0000256" key="5">
    <source>
        <dbReference type="SAM" id="MobiDB-lite"/>
    </source>
</evidence>
<keyword evidence="1" id="KW-0132">Cell division</keyword>
<accession>A0A286ULG5</accession>
<dbReference type="FunFam" id="1.10.472.10:FF:000001">
    <property type="entry name" value="G2/mitotic-specific cyclin"/>
    <property type="match status" value="1"/>
</dbReference>
<feature type="region of interest" description="Disordered" evidence="5">
    <location>
        <begin position="119"/>
        <end position="142"/>
    </location>
</feature>
<dbReference type="InterPro" id="IPR046965">
    <property type="entry name" value="Cyclin_A/B-like"/>
</dbReference>
<dbReference type="EMBL" id="NBII01000003">
    <property type="protein sequence ID" value="PAV20451.1"/>
    <property type="molecule type" value="Genomic_DNA"/>
</dbReference>
<evidence type="ECO:0000256" key="3">
    <source>
        <dbReference type="ARBA" id="ARBA00023306"/>
    </source>
</evidence>
<dbReference type="Pfam" id="PF00134">
    <property type="entry name" value="Cyclin_N"/>
    <property type="match status" value="1"/>
</dbReference>
<dbReference type="InterPro" id="IPR048258">
    <property type="entry name" value="Cyclins_cyclin-box"/>
</dbReference>
<keyword evidence="2 4" id="KW-0195">Cyclin</keyword>
<keyword evidence="3" id="KW-0131">Cell cycle</keyword>
<protein>
    <submittedName>
        <fullName evidence="8">A B D E cyclin</fullName>
    </submittedName>
</protein>
<dbReference type="InParanoid" id="A0A286ULG5"/>
<dbReference type="SMART" id="SM00385">
    <property type="entry name" value="CYCLIN"/>
    <property type="match status" value="2"/>
</dbReference>
<dbReference type="PROSITE" id="PS00292">
    <property type="entry name" value="CYCLINS"/>
    <property type="match status" value="1"/>
</dbReference>
<feature type="domain" description="Cyclin C-terminal" evidence="7">
    <location>
        <begin position="402"/>
        <end position="516"/>
    </location>
</feature>
<dbReference type="Proteomes" id="UP000217199">
    <property type="component" value="Unassembled WGS sequence"/>
</dbReference>
<dbReference type="AlphaFoldDB" id="A0A286ULG5"/>
<dbReference type="STRING" id="2282107.A0A286ULG5"/>
<dbReference type="Gene3D" id="1.10.472.10">
    <property type="entry name" value="Cyclin-like"/>
    <property type="match status" value="2"/>
</dbReference>
<dbReference type="PANTHER" id="PTHR10177">
    <property type="entry name" value="CYCLINS"/>
    <property type="match status" value="1"/>
</dbReference>
<evidence type="ECO:0000313" key="9">
    <source>
        <dbReference type="Proteomes" id="UP000217199"/>
    </source>
</evidence>
<feature type="domain" description="Cyclin-like" evidence="6">
    <location>
        <begin position="309"/>
        <end position="393"/>
    </location>
</feature>
<evidence type="ECO:0000256" key="4">
    <source>
        <dbReference type="RuleBase" id="RU000383"/>
    </source>
</evidence>
<dbReference type="GO" id="GO:0016538">
    <property type="term" value="F:cyclin-dependent protein serine/threonine kinase regulator activity"/>
    <property type="evidence" value="ECO:0007669"/>
    <property type="project" value="InterPro"/>
</dbReference>
<dbReference type="SUPFAM" id="SSF47954">
    <property type="entry name" value="Cyclin-like"/>
    <property type="match status" value="2"/>
</dbReference>
<feature type="region of interest" description="Disordered" evidence="5">
    <location>
        <begin position="1"/>
        <end position="48"/>
    </location>
</feature>
<dbReference type="InterPro" id="IPR013763">
    <property type="entry name" value="Cyclin-like_dom"/>
</dbReference>
<proteinExistence type="inferred from homology"/>
<evidence type="ECO:0000313" key="8">
    <source>
        <dbReference type="EMBL" id="PAV20451.1"/>
    </source>
</evidence>
<dbReference type="InterPro" id="IPR036915">
    <property type="entry name" value="Cyclin-like_sf"/>
</dbReference>
<dbReference type="CDD" id="cd20568">
    <property type="entry name" value="CYCLIN_CLBs_yeast_rpt1"/>
    <property type="match status" value="1"/>
</dbReference>
<feature type="compositionally biased region" description="Low complexity" evidence="5">
    <location>
        <begin position="161"/>
        <end position="182"/>
    </location>
</feature>
<feature type="compositionally biased region" description="Low complexity" evidence="5">
    <location>
        <begin position="32"/>
        <end position="48"/>
    </location>
</feature>